<dbReference type="OrthoDB" id="9778602at2"/>
<evidence type="ECO:0000256" key="4">
    <source>
        <dbReference type="ARBA" id="ARBA00023014"/>
    </source>
</evidence>
<evidence type="ECO:0000313" key="8">
    <source>
        <dbReference type="Proteomes" id="UP000316213"/>
    </source>
</evidence>
<keyword evidence="4" id="KW-0411">Iron-sulfur</keyword>
<feature type="region of interest" description="Disordered" evidence="5">
    <location>
        <begin position="100"/>
        <end position="132"/>
    </location>
</feature>
<keyword evidence="3" id="KW-0408">Iron</keyword>
<keyword evidence="2" id="KW-0479">Metal-binding</keyword>
<protein>
    <submittedName>
        <fullName evidence="7">4Fe-4S binding domain protein</fullName>
    </submittedName>
</protein>
<gene>
    <name evidence="7" type="ORF">Pla100_27780</name>
</gene>
<evidence type="ECO:0000313" key="7">
    <source>
        <dbReference type="EMBL" id="TWT96301.1"/>
    </source>
</evidence>
<name>A0A5C6AB74_9BACT</name>
<reference evidence="7 8" key="1">
    <citation type="submission" date="2019-02" db="EMBL/GenBank/DDBJ databases">
        <title>Deep-cultivation of Planctomycetes and their phenomic and genomic characterization uncovers novel biology.</title>
        <authorList>
            <person name="Wiegand S."/>
            <person name="Jogler M."/>
            <person name="Boedeker C."/>
            <person name="Pinto D."/>
            <person name="Vollmers J."/>
            <person name="Rivas-Marin E."/>
            <person name="Kohn T."/>
            <person name="Peeters S.H."/>
            <person name="Heuer A."/>
            <person name="Rast P."/>
            <person name="Oberbeckmann S."/>
            <person name="Bunk B."/>
            <person name="Jeske O."/>
            <person name="Meyerdierks A."/>
            <person name="Storesund J.E."/>
            <person name="Kallscheuer N."/>
            <person name="Luecker S."/>
            <person name="Lage O.M."/>
            <person name="Pohl T."/>
            <person name="Merkel B.J."/>
            <person name="Hornburger P."/>
            <person name="Mueller R.-W."/>
            <person name="Bruemmer F."/>
            <person name="Labrenz M."/>
            <person name="Spormann A.M."/>
            <person name="Op Den Camp H."/>
            <person name="Overmann J."/>
            <person name="Amann R."/>
            <person name="Jetten M.S.M."/>
            <person name="Mascher T."/>
            <person name="Medema M.H."/>
            <person name="Devos D.P."/>
            <person name="Kaster A.-K."/>
            <person name="Ovreas L."/>
            <person name="Rohde M."/>
            <person name="Galperin M.Y."/>
            <person name="Jogler C."/>
        </authorList>
    </citation>
    <scope>NUCLEOTIDE SEQUENCE [LARGE SCALE GENOMIC DNA]</scope>
    <source>
        <strain evidence="7 8">Pla100</strain>
    </source>
</reference>
<feature type="region of interest" description="Disordered" evidence="5">
    <location>
        <begin position="325"/>
        <end position="353"/>
    </location>
</feature>
<dbReference type="PROSITE" id="PS51379">
    <property type="entry name" value="4FE4S_FER_2"/>
    <property type="match status" value="2"/>
</dbReference>
<evidence type="ECO:0000259" key="6">
    <source>
        <dbReference type="PROSITE" id="PS51379"/>
    </source>
</evidence>
<dbReference type="AlphaFoldDB" id="A0A5C6AB74"/>
<keyword evidence="8" id="KW-1185">Reference proteome</keyword>
<sequence>MILAEKTASCTLVVSKGQSRNPAKRALEQAITEAAASIPELDVLVVPHLYDLPKDGESIRRLREVEGDMILASWIFPRAAHWVLDRNGIGGHVGDVVLGNDDDLPEDDLSKDDLPNDGAAELGDPEPNGDAVQRVTDLNPRPDRSIYCIDLKVSETTADFVGEIHRILGLDSEPTSPLIDHRNGKASLPIVGGRIESVDETTQRRWYPVIDFSRCTNCMECIDFCLFGVYGVDGTENILVEQPDNCRKGCPACSRVCPENAIIFPQHKAPAIAGAQTDGDEGFKIDLSQLFGAPAGNDDPIATAARERDEQLLLAGRDAVGIDEKLKKRQAGRSAGPKDALDQLVDSLDEMDL</sequence>
<accession>A0A5C6AB74</accession>
<comment type="caution">
    <text evidence="7">The sequence shown here is derived from an EMBL/GenBank/DDBJ whole genome shotgun (WGS) entry which is preliminary data.</text>
</comment>
<dbReference type="InterPro" id="IPR050572">
    <property type="entry name" value="Fe-S_Ferredoxin"/>
</dbReference>
<dbReference type="PANTHER" id="PTHR43687:SF1">
    <property type="entry name" value="FERREDOXIN III"/>
    <property type="match status" value="1"/>
</dbReference>
<dbReference type="RefSeq" id="WP_146578243.1">
    <property type="nucleotide sequence ID" value="NZ_SJPM01000005.1"/>
</dbReference>
<evidence type="ECO:0000256" key="2">
    <source>
        <dbReference type="ARBA" id="ARBA00022723"/>
    </source>
</evidence>
<keyword evidence="1" id="KW-0004">4Fe-4S</keyword>
<feature type="compositionally biased region" description="Acidic residues" evidence="5">
    <location>
        <begin position="100"/>
        <end position="110"/>
    </location>
</feature>
<dbReference type="InterPro" id="IPR017896">
    <property type="entry name" value="4Fe4S_Fe-S-bd"/>
</dbReference>
<dbReference type="GO" id="GO:0051539">
    <property type="term" value="F:4 iron, 4 sulfur cluster binding"/>
    <property type="evidence" value="ECO:0007669"/>
    <property type="project" value="UniProtKB-KW"/>
</dbReference>
<dbReference type="Gene3D" id="3.30.70.20">
    <property type="match status" value="1"/>
</dbReference>
<dbReference type="EMBL" id="SJPM01000005">
    <property type="protein sequence ID" value="TWT96301.1"/>
    <property type="molecule type" value="Genomic_DNA"/>
</dbReference>
<proteinExistence type="predicted"/>
<dbReference type="PANTHER" id="PTHR43687">
    <property type="entry name" value="ADENYLYLSULFATE REDUCTASE, BETA SUBUNIT"/>
    <property type="match status" value="1"/>
</dbReference>
<feature type="domain" description="4Fe-4S ferredoxin-type" evidence="6">
    <location>
        <begin position="236"/>
        <end position="267"/>
    </location>
</feature>
<dbReference type="SUPFAM" id="SSF54862">
    <property type="entry name" value="4Fe-4S ferredoxins"/>
    <property type="match status" value="1"/>
</dbReference>
<dbReference type="GO" id="GO:0046872">
    <property type="term" value="F:metal ion binding"/>
    <property type="evidence" value="ECO:0007669"/>
    <property type="project" value="UniProtKB-KW"/>
</dbReference>
<evidence type="ECO:0000256" key="1">
    <source>
        <dbReference type="ARBA" id="ARBA00022485"/>
    </source>
</evidence>
<evidence type="ECO:0000256" key="3">
    <source>
        <dbReference type="ARBA" id="ARBA00023004"/>
    </source>
</evidence>
<organism evidence="7 8">
    <name type="scientific">Neorhodopirellula pilleata</name>
    <dbReference type="NCBI Taxonomy" id="2714738"/>
    <lineage>
        <taxon>Bacteria</taxon>
        <taxon>Pseudomonadati</taxon>
        <taxon>Planctomycetota</taxon>
        <taxon>Planctomycetia</taxon>
        <taxon>Pirellulales</taxon>
        <taxon>Pirellulaceae</taxon>
        <taxon>Neorhodopirellula</taxon>
    </lineage>
</organism>
<evidence type="ECO:0000256" key="5">
    <source>
        <dbReference type="SAM" id="MobiDB-lite"/>
    </source>
</evidence>
<feature type="domain" description="4Fe-4S ferredoxin-type" evidence="6">
    <location>
        <begin position="206"/>
        <end position="235"/>
    </location>
</feature>
<dbReference type="Proteomes" id="UP000316213">
    <property type="component" value="Unassembled WGS sequence"/>
</dbReference>